<dbReference type="EMBL" id="CP028918">
    <property type="protein sequence ID" value="AWB49366.1"/>
    <property type="molecule type" value="Genomic_DNA"/>
</dbReference>
<dbReference type="InterPro" id="IPR029063">
    <property type="entry name" value="SAM-dependent_MTases_sf"/>
</dbReference>
<comment type="catalytic activity">
    <reaction evidence="1 5">
        <text>L-glutamyl-[protein] + S-adenosyl-L-methionine = [protein]-L-glutamate 5-O-methyl ester + S-adenosyl-L-homocysteine</text>
        <dbReference type="Rhea" id="RHEA:24452"/>
        <dbReference type="Rhea" id="RHEA-COMP:10208"/>
        <dbReference type="Rhea" id="RHEA-COMP:10311"/>
        <dbReference type="ChEBI" id="CHEBI:29973"/>
        <dbReference type="ChEBI" id="CHEBI:57856"/>
        <dbReference type="ChEBI" id="CHEBI:59789"/>
        <dbReference type="ChEBI" id="CHEBI:82795"/>
        <dbReference type="EC" id="2.1.1.80"/>
    </reaction>
</comment>
<gene>
    <name evidence="8" type="ORF">HYN69_13425</name>
</gene>
<dbReference type="Gene3D" id="1.10.155.10">
    <property type="entry name" value="Chemotaxis receptor methyltransferase CheR, N-terminal domain"/>
    <property type="match status" value="1"/>
</dbReference>
<dbReference type="SUPFAM" id="SSF47757">
    <property type="entry name" value="Chemotaxis receptor methyltransferase CheR, N-terminal domain"/>
    <property type="match status" value="1"/>
</dbReference>
<evidence type="ECO:0000313" key="8">
    <source>
        <dbReference type="EMBL" id="AWB49366.1"/>
    </source>
</evidence>
<feature type="binding site" evidence="6">
    <location>
        <position position="81"/>
    </location>
    <ligand>
        <name>S-adenosyl-L-methionine</name>
        <dbReference type="ChEBI" id="CHEBI:59789"/>
    </ligand>
</feature>
<protein>
    <recommendedName>
        <fullName evidence="5">Chemotaxis protein methyltransferase</fullName>
        <ecNumber evidence="5">2.1.1.80</ecNumber>
    </recommendedName>
</protein>
<evidence type="ECO:0000256" key="1">
    <source>
        <dbReference type="ARBA" id="ARBA00001541"/>
    </source>
</evidence>
<keyword evidence="9" id="KW-1185">Reference proteome</keyword>
<dbReference type="OrthoDB" id="9816309at2"/>
<proteinExistence type="predicted"/>
<dbReference type="GO" id="GO:0008983">
    <property type="term" value="F:protein-glutamate O-methyltransferase activity"/>
    <property type="evidence" value="ECO:0007669"/>
    <property type="project" value="UniProtKB-EC"/>
</dbReference>
<dbReference type="Proteomes" id="UP000244496">
    <property type="component" value="Chromosome"/>
</dbReference>
<dbReference type="KEGG" id="geh:HYN69_13425"/>
<dbReference type="InterPro" id="IPR022641">
    <property type="entry name" value="CheR_N"/>
</dbReference>
<evidence type="ECO:0000256" key="4">
    <source>
        <dbReference type="ARBA" id="ARBA00022691"/>
    </source>
</evidence>
<keyword evidence="2 5" id="KW-0489">Methyltransferase</keyword>
<dbReference type="Pfam" id="PF01739">
    <property type="entry name" value="CheR"/>
    <property type="match status" value="1"/>
</dbReference>
<dbReference type="Gene3D" id="3.40.50.150">
    <property type="entry name" value="Vaccinia Virus protein VP39"/>
    <property type="match status" value="1"/>
</dbReference>
<evidence type="ECO:0000256" key="5">
    <source>
        <dbReference type="PIRNR" id="PIRNR000410"/>
    </source>
</evidence>
<keyword evidence="3 5" id="KW-0808">Transferase</keyword>
<evidence type="ECO:0000256" key="3">
    <source>
        <dbReference type="ARBA" id="ARBA00022679"/>
    </source>
</evidence>
<feature type="domain" description="CheR-type methyltransferase" evidence="7">
    <location>
        <begin position="10"/>
        <end position="278"/>
    </location>
</feature>
<dbReference type="EC" id="2.1.1.80" evidence="5"/>
<feature type="binding site" evidence="6">
    <location>
        <position position="121"/>
    </location>
    <ligand>
        <name>S-adenosyl-L-methionine</name>
        <dbReference type="ChEBI" id="CHEBI:59789"/>
    </ligand>
</feature>
<dbReference type="GO" id="GO:0032259">
    <property type="term" value="P:methylation"/>
    <property type="evidence" value="ECO:0007669"/>
    <property type="project" value="UniProtKB-KW"/>
</dbReference>
<reference evidence="8 9" key="1">
    <citation type="submission" date="2018-04" db="EMBL/GenBank/DDBJ databases">
        <title>Genome sequencing of Gemmobacter.</title>
        <authorList>
            <person name="Yi H."/>
            <person name="Baek M.-G."/>
        </authorList>
    </citation>
    <scope>NUCLEOTIDE SEQUENCE [LARGE SCALE GENOMIC DNA]</scope>
    <source>
        <strain evidence="8 9">HYN0069</strain>
    </source>
</reference>
<dbReference type="InterPro" id="IPR026024">
    <property type="entry name" value="Chemotaxis_MeTrfase_CheR"/>
</dbReference>
<accession>A0A2S0UNH2</accession>
<name>A0A2S0UNH2_9RHOB</name>
<dbReference type="SUPFAM" id="SSF53335">
    <property type="entry name" value="S-adenosyl-L-methionine-dependent methyltransferases"/>
    <property type="match status" value="1"/>
</dbReference>
<evidence type="ECO:0000313" key="9">
    <source>
        <dbReference type="Proteomes" id="UP000244496"/>
    </source>
</evidence>
<feature type="binding site" evidence="6">
    <location>
        <begin position="206"/>
        <end position="207"/>
    </location>
    <ligand>
        <name>S-adenosyl-L-methionine</name>
        <dbReference type="ChEBI" id="CHEBI:59789"/>
    </ligand>
</feature>
<dbReference type="PROSITE" id="PS50123">
    <property type="entry name" value="CHER"/>
    <property type="match status" value="1"/>
</dbReference>
<evidence type="ECO:0000259" key="7">
    <source>
        <dbReference type="PROSITE" id="PS50123"/>
    </source>
</evidence>
<feature type="binding site" evidence="6">
    <location>
        <position position="147"/>
    </location>
    <ligand>
        <name>S-adenosyl-L-methionine</name>
        <dbReference type="ChEBI" id="CHEBI:59789"/>
    </ligand>
</feature>
<comment type="function">
    <text evidence="5">Methylation of the membrane-bound methyl-accepting chemotaxis proteins (MCP) to form gamma-glutamyl methyl ester residues in MCP.</text>
</comment>
<dbReference type="SMART" id="SM00138">
    <property type="entry name" value="MeTrc"/>
    <property type="match status" value="1"/>
</dbReference>
<dbReference type="PIRSF" id="PIRSF000410">
    <property type="entry name" value="CheR"/>
    <property type="match status" value="1"/>
</dbReference>
<evidence type="ECO:0000256" key="6">
    <source>
        <dbReference type="PIRSR" id="PIRSR000410-1"/>
    </source>
</evidence>
<dbReference type="InterPro" id="IPR000780">
    <property type="entry name" value="CheR_MeTrfase"/>
</dbReference>
<dbReference type="InterPro" id="IPR050903">
    <property type="entry name" value="Bact_Chemotaxis_MeTrfase"/>
</dbReference>
<dbReference type="InterPro" id="IPR022642">
    <property type="entry name" value="CheR_C"/>
</dbReference>
<dbReference type="InterPro" id="IPR036804">
    <property type="entry name" value="CheR_N_sf"/>
</dbReference>
<dbReference type="Pfam" id="PF03705">
    <property type="entry name" value="CheR_N"/>
    <property type="match status" value="1"/>
</dbReference>
<organism evidence="8 9">
    <name type="scientific">Paragemmobacter aquarius</name>
    <dbReference type="NCBI Taxonomy" id="2169400"/>
    <lineage>
        <taxon>Bacteria</taxon>
        <taxon>Pseudomonadati</taxon>
        <taxon>Pseudomonadota</taxon>
        <taxon>Alphaproteobacteria</taxon>
        <taxon>Rhodobacterales</taxon>
        <taxon>Paracoccaceae</taxon>
        <taxon>Paragemmobacter</taxon>
    </lineage>
</organism>
<feature type="binding site" evidence="6">
    <location>
        <begin position="224"/>
        <end position="225"/>
    </location>
    <ligand>
        <name>S-adenosyl-L-methionine</name>
        <dbReference type="ChEBI" id="CHEBI:59789"/>
    </ligand>
</feature>
<keyword evidence="4 5" id="KW-0949">S-adenosyl-L-methionine</keyword>
<sequence length="278" mass="31560">MSASGSSYSDRFRVLIRSLTGISLPQSKVVMIEQRLRRRVMAFDLPDTEAYLEQLLDGQGMEEELRIVIDLITTNTTSFFRESEHFDFLAREALPQRLAAAKGTRRPRFKLWSAAASEGAEAFTSAMVLAEAQRRGLQFDFAVLGTDISQRMLERGAEAVYAADQLSTVPPDLVKRYFMSSRHPSVAGKVRVVPELRRHVRFRHLNLMDETYPVDRDVDLIFLRNILIYFDQGDQERVVQRLASHVATGGYLVVGHAESMVVRLAGLKQIRPTIFQKV</sequence>
<evidence type="ECO:0000256" key="2">
    <source>
        <dbReference type="ARBA" id="ARBA00022603"/>
    </source>
</evidence>
<feature type="binding site" evidence="6">
    <location>
        <position position="77"/>
    </location>
    <ligand>
        <name>S-adenosyl-L-methionine</name>
        <dbReference type="ChEBI" id="CHEBI:59789"/>
    </ligand>
</feature>
<dbReference type="PANTHER" id="PTHR24422:SF19">
    <property type="entry name" value="CHEMOTAXIS PROTEIN METHYLTRANSFERASE"/>
    <property type="match status" value="1"/>
</dbReference>
<dbReference type="PANTHER" id="PTHR24422">
    <property type="entry name" value="CHEMOTAXIS PROTEIN METHYLTRANSFERASE"/>
    <property type="match status" value="1"/>
</dbReference>
<dbReference type="PRINTS" id="PR00996">
    <property type="entry name" value="CHERMTFRASE"/>
</dbReference>
<feature type="binding site" evidence="6">
    <location>
        <position position="75"/>
    </location>
    <ligand>
        <name>S-adenosyl-L-methionine</name>
        <dbReference type="ChEBI" id="CHEBI:59789"/>
    </ligand>
</feature>
<dbReference type="AlphaFoldDB" id="A0A2S0UNH2"/>